<keyword evidence="2" id="KW-1185">Reference proteome</keyword>
<sequence length="131" mass="13903">MGQRIAIRDAVNVALQTLQDYTLIAPGTTDEIPESSLPALVVGFATEATQHELYGGSERQLEITVAAVVKSRGDVYAALDRAAADIESALTDNTLGGAERFLLSQTQFALDTEQPLGEVRLIYAASYSTGA</sequence>
<reference evidence="1 2" key="1">
    <citation type="submission" date="2022-05" db="EMBL/GenBank/DDBJ databases">
        <title>Microbulbifer sp. nov., isolated from sponge.</title>
        <authorList>
            <person name="Gao L."/>
        </authorList>
    </citation>
    <scope>NUCLEOTIDE SEQUENCE [LARGE SCALE GENOMIC DNA]</scope>
    <source>
        <strain evidence="1 2">MI-G</strain>
        <plasmid evidence="1 2">unnamed</plasmid>
    </source>
</reference>
<dbReference type="InterPro" id="IPR038512">
    <property type="entry name" value="GpU-like_sf"/>
</dbReference>
<evidence type="ECO:0000313" key="2">
    <source>
        <dbReference type="Proteomes" id="UP001321520"/>
    </source>
</evidence>
<name>A0ABY9EIV8_9GAMM</name>
<gene>
    <name evidence="1" type="ORF">M8T91_18670</name>
</gene>
<proteinExistence type="predicted"/>
<keyword evidence="1" id="KW-0614">Plasmid</keyword>
<dbReference type="Proteomes" id="UP001321520">
    <property type="component" value="Plasmid unnamed"/>
</dbReference>
<dbReference type="EMBL" id="CP098024">
    <property type="protein sequence ID" value="WKD51680.1"/>
    <property type="molecule type" value="Genomic_DNA"/>
</dbReference>
<geneLocation type="plasmid" evidence="1 2">
    <name>unnamed</name>
</geneLocation>
<evidence type="ECO:0000313" key="1">
    <source>
        <dbReference type="EMBL" id="WKD51680.1"/>
    </source>
</evidence>
<protein>
    <recommendedName>
        <fullName evidence="3">DUF3168 domain-containing protein</fullName>
    </recommendedName>
</protein>
<accession>A0ABY9EIV8</accession>
<evidence type="ECO:0008006" key="3">
    <source>
        <dbReference type="Google" id="ProtNLM"/>
    </source>
</evidence>
<dbReference type="Gene3D" id="3.30.70.1700">
    <property type="entry name" value="Phage minor tail protein U"/>
    <property type="match status" value="1"/>
</dbReference>
<organism evidence="1 2">
    <name type="scientific">Microbulbifer spongiae</name>
    <dbReference type="NCBI Taxonomy" id="2944933"/>
    <lineage>
        <taxon>Bacteria</taxon>
        <taxon>Pseudomonadati</taxon>
        <taxon>Pseudomonadota</taxon>
        <taxon>Gammaproteobacteria</taxon>
        <taxon>Cellvibrionales</taxon>
        <taxon>Microbulbiferaceae</taxon>
        <taxon>Microbulbifer</taxon>
    </lineage>
</organism>
<dbReference type="RefSeq" id="WP_301419232.1">
    <property type="nucleotide sequence ID" value="NZ_CP098024.1"/>
</dbReference>